<proteinExistence type="predicted"/>
<reference evidence="2 3" key="1">
    <citation type="submission" date="2019-03" db="EMBL/GenBank/DDBJ databases">
        <title>Genomic Encyclopedia of Type Strains, Phase IV (KMG-IV): sequencing the most valuable type-strain genomes for metagenomic binning, comparative biology and taxonomic classification.</title>
        <authorList>
            <person name="Goeker M."/>
        </authorList>
    </citation>
    <scope>NUCLEOTIDE SEQUENCE [LARGE SCALE GENOMIC DNA]</scope>
    <source>
        <strain evidence="2 3">DSM 25488</strain>
    </source>
</reference>
<comment type="caution">
    <text evidence="2">The sequence shown here is derived from an EMBL/GenBank/DDBJ whole genome shotgun (WGS) entry which is preliminary data.</text>
</comment>
<dbReference type="OrthoDB" id="6195650at2"/>
<sequence>MNHKNRAEKTEQAYKRIAWSALMVGVVVLNLLLSLHVSKDSAEIISMINSVLIILVSVMMILAVISQHGSVNSSQTLLLEEPQSHASEMLNKAISISWGFSMVTLVAIKMVSTYILSTQLSGDFVFYAVLGLMLVSYSLSYLFLTAEGYDQHPDEECD</sequence>
<keyword evidence="1" id="KW-0812">Transmembrane</keyword>
<accession>A0A4R6XTK4</accession>
<feature type="transmembrane region" description="Helical" evidence="1">
    <location>
        <begin position="124"/>
        <end position="144"/>
    </location>
</feature>
<evidence type="ECO:0000313" key="2">
    <source>
        <dbReference type="EMBL" id="TDR23295.1"/>
    </source>
</evidence>
<dbReference type="AlphaFoldDB" id="A0A4R6XTK4"/>
<organism evidence="2 3">
    <name type="scientific">Marinicella litoralis</name>
    <dbReference type="NCBI Taxonomy" id="644220"/>
    <lineage>
        <taxon>Bacteria</taxon>
        <taxon>Pseudomonadati</taxon>
        <taxon>Pseudomonadota</taxon>
        <taxon>Gammaproteobacteria</taxon>
        <taxon>Lysobacterales</taxon>
        <taxon>Marinicellaceae</taxon>
        <taxon>Marinicella</taxon>
    </lineage>
</organism>
<keyword evidence="1" id="KW-1133">Transmembrane helix</keyword>
<evidence type="ECO:0000256" key="1">
    <source>
        <dbReference type="SAM" id="Phobius"/>
    </source>
</evidence>
<feature type="transmembrane region" description="Helical" evidence="1">
    <location>
        <begin position="93"/>
        <end position="112"/>
    </location>
</feature>
<gene>
    <name evidence="2" type="ORF">C8D91_0155</name>
</gene>
<dbReference type="EMBL" id="SNZB01000001">
    <property type="protein sequence ID" value="TDR23295.1"/>
    <property type="molecule type" value="Genomic_DNA"/>
</dbReference>
<feature type="transmembrane region" description="Helical" evidence="1">
    <location>
        <begin position="44"/>
        <end position="65"/>
    </location>
</feature>
<keyword evidence="1" id="KW-0472">Membrane</keyword>
<evidence type="ECO:0000313" key="3">
    <source>
        <dbReference type="Proteomes" id="UP000295724"/>
    </source>
</evidence>
<dbReference type="Proteomes" id="UP000295724">
    <property type="component" value="Unassembled WGS sequence"/>
</dbReference>
<name>A0A4R6XTK4_9GAMM</name>
<feature type="transmembrane region" description="Helical" evidence="1">
    <location>
        <begin position="21"/>
        <end position="38"/>
    </location>
</feature>
<protein>
    <submittedName>
        <fullName evidence="2">Uncharacterized protein</fullName>
    </submittedName>
</protein>
<dbReference type="RefSeq" id="WP_099018055.1">
    <property type="nucleotide sequence ID" value="NZ_NIHB01000001.1"/>
</dbReference>
<keyword evidence="3" id="KW-1185">Reference proteome</keyword>